<evidence type="ECO:0000256" key="1">
    <source>
        <dbReference type="SAM" id="MobiDB-lite"/>
    </source>
</evidence>
<evidence type="ECO:0000313" key="2">
    <source>
        <dbReference type="EMBL" id="KZL85992.1"/>
    </source>
</evidence>
<feature type="compositionally biased region" description="Low complexity" evidence="1">
    <location>
        <begin position="66"/>
        <end position="78"/>
    </location>
</feature>
<gene>
    <name evidence="2" type="ORF">CI238_11688</name>
</gene>
<comment type="caution">
    <text evidence="2">The sequence shown here is derived from an EMBL/GenBank/DDBJ whole genome shotgun (WGS) entry which is preliminary data.</text>
</comment>
<organism evidence="2 3">
    <name type="scientific">Colletotrichum incanum</name>
    <name type="common">Soybean anthracnose fungus</name>
    <dbReference type="NCBI Taxonomy" id="1573173"/>
    <lineage>
        <taxon>Eukaryota</taxon>
        <taxon>Fungi</taxon>
        <taxon>Dikarya</taxon>
        <taxon>Ascomycota</taxon>
        <taxon>Pezizomycotina</taxon>
        <taxon>Sordariomycetes</taxon>
        <taxon>Hypocreomycetidae</taxon>
        <taxon>Glomerellales</taxon>
        <taxon>Glomerellaceae</taxon>
        <taxon>Colletotrichum</taxon>
        <taxon>Colletotrichum spaethianum species complex</taxon>
    </lineage>
</organism>
<sequence>MAMTHNAWGSNSHQCQISKTPAVQFVQSSMMITARLWATDDRRPFRTVTLRKPSPSGSVSRACKVSAEANEAPASPSL</sequence>
<dbReference type="AlphaFoldDB" id="A0A161Y8T0"/>
<evidence type="ECO:0000313" key="3">
    <source>
        <dbReference type="Proteomes" id="UP000076584"/>
    </source>
</evidence>
<proteinExistence type="predicted"/>
<reference evidence="2 3" key="1">
    <citation type="submission" date="2015-06" db="EMBL/GenBank/DDBJ databases">
        <title>Survival trade-offs in plant roots during colonization by closely related pathogenic and mutualistic fungi.</title>
        <authorList>
            <person name="Hacquard S."/>
            <person name="Kracher B."/>
            <person name="Hiruma K."/>
            <person name="Weinman A."/>
            <person name="Muench P."/>
            <person name="Garrido Oter R."/>
            <person name="Ver Loren van Themaat E."/>
            <person name="Dallerey J.-F."/>
            <person name="Damm U."/>
            <person name="Henrissat B."/>
            <person name="Lespinet O."/>
            <person name="Thon M."/>
            <person name="Kemen E."/>
            <person name="McHardy A.C."/>
            <person name="Schulze-Lefert P."/>
            <person name="O'Connell R.J."/>
        </authorList>
    </citation>
    <scope>NUCLEOTIDE SEQUENCE [LARGE SCALE GENOMIC DNA]</scope>
    <source>
        <strain evidence="2 3">MAFF 238704</strain>
    </source>
</reference>
<dbReference type="EMBL" id="LFIW01000548">
    <property type="protein sequence ID" value="KZL85992.1"/>
    <property type="molecule type" value="Genomic_DNA"/>
</dbReference>
<keyword evidence="3" id="KW-1185">Reference proteome</keyword>
<name>A0A161Y8T0_COLIC</name>
<feature type="region of interest" description="Disordered" evidence="1">
    <location>
        <begin position="48"/>
        <end position="78"/>
    </location>
</feature>
<protein>
    <submittedName>
        <fullName evidence="2">Uncharacterized protein</fullName>
    </submittedName>
</protein>
<dbReference type="Proteomes" id="UP000076584">
    <property type="component" value="Unassembled WGS sequence"/>
</dbReference>
<accession>A0A161Y8T0</accession>